<protein>
    <submittedName>
        <fullName evidence="2">HNH endonuclease</fullName>
    </submittedName>
</protein>
<dbReference type="Gene3D" id="1.10.30.50">
    <property type="match status" value="1"/>
</dbReference>
<evidence type="ECO:0000313" key="2">
    <source>
        <dbReference type="EMBL" id="ARK32141.1"/>
    </source>
</evidence>
<gene>
    <name evidence="2" type="ORF">BkAM31D_21105</name>
</gene>
<dbReference type="InterPro" id="IPR003615">
    <property type="entry name" value="HNH_nuc"/>
</dbReference>
<evidence type="ECO:0000313" key="3">
    <source>
        <dbReference type="Proteomes" id="UP000193006"/>
    </source>
</evidence>
<proteinExistence type="predicted"/>
<dbReference type="Pfam" id="PF01844">
    <property type="entry name" value="HNH"/>
    <property type="match status" value="1"/>
</dbReference>
<dbReference type="GO" id="GO:0003676">
    <property type="term" value="F:nucleic acid binding"/>
    <property type="evidence" value="ECO:0007669"/>
    <property type="project" value="InterPro"/>
</dbReference>
<sequence length="107" mass="12646">MVAKKRIGYYSNKRIGDKIYHTSTWRKLRRSYYGKKHGLCEQCGKPGDIVDHIEEITEENVNDPFVTFNEENLQLLCLSCHNTKTFKKHFATRDDVMFDEFGQLIKK</sequence>
<name>A0A1X9MKG0_9BACI</name>
<feature type="domain" description="HNH nuclease" evidence="1">
    <location>
        <begin position="27"/>
        <end position="82"/>
    </location>
</feature>
<dbReference type="Proteomes" id="UP000193006">
    <property type="component" value="Chromosome"/>
</dbReference>
<dbReference type="GO" id="GO:0004519">
    <property type="term" value="F:endonuclease activity"/>
    <property type="evidence" value="ECO:0007669"/>
    <property type="project" value="UniProtKB-KW"/>
</dbReference>
<dbReference type="InterPro" id="IPR002711">
    <property type="entry name" value="HNH"/>
</dbReference>
<organism evidence="2 3">
    <name type="scientific">Halalkalibacter krulwichiae</name>
    <dbReference type="NCBI Taxonomy" id="199441"/>
    <lineage>
        <taxon>Bacteria</taxon>
        <taxon>Bacillati</taxon>
        <taxon>Bacillota</taxon>
        <taxon>Bacilli</taxon>
        <taxon>Bacillales</taxon>
        <taxon>Bacillaceae</taxon>
        <taxon>Halalkalibacter</taxon>
    </lineage>
</organism>
<keyword evidence="2" id="KW-0378">Hydrolase</keyword>
<keyword evidence="3" id="KW-1185">Reference proteome</keyword>
<evidence type="ECO:0000259" key="1">
    <source>
        <dbReference type="SMART" id="SM00507"/>
    </source>
</evidence>
<dbReference type="AlphaFoldDB" id="A0A1X9MKG0"/>
<reference evidence="2 3" key="1">
    <citation type="submission" date="2017-04" db="EMBL/GenBank/DDBJ databases">
        <title>Bacillus krulwichiae AM31D Genome sequencing and assembly.</title>
        <authorList>
            <person name="Krulwich T.A."/>
            <person name="Anastor L."/>
            <person name="Ehrlich R."/>
            <person name="Ehrlich G.D."/>
            <person name="Janto B."/>
        </authorList>
    </citation>
    <scope>NUCLEOTIDE SEQUENCE [LARGE SCALE GENOMIC DNA]</scope>
    <source>
        <strain evidence="2 3">AM31D</strain>
    </source>
</reference>
<dbReference type="KEGG" id="bkw:BkAM31D_21105"/>
<dbReference type="RefSeq" id="WP_066160410.1">
    <property type="nucleotide sequence ID" value="NZ_CP020814.1"/>
</dbReference>
<accession>A0A1X9MKG0</accession>
<dbReference type="SMART" id="SM00507">
    <property type="entry name" value="HNHc"/>
    <property type="match status" value="1"/>
</dbReference>
<dbReference type="CDD" id="cd00085">
    <property type="entry name" value="HNHc"/>
    <property type="match status" value="1"/>
</dbReference>
<keyword evidence="2" id="KW-0255">Endonuclease</keyword>
<dbReference type="GO" id="GO:0008270">
    <property type="term" value="F:zinc ion binding"/>
    <property type="evidence" value="ECO:0007669"/>
    <property type="project" value="InterPro"/>
</dbReference>
<dbReference type="STRING" id="199441.BkAM31D_21105"/>
<keyword evidence="2" id="KW-0540">Nuclease</keyword>
<dbReference type="EMBL" id="CP020814">
    <property type="protein sequence ID" value="ARK32141.1"/>
    <property type="molecule type" value="Genomic_DNA"/>
</dbReference>